<dbReference type="InterPro" id="IPR011234">
    <property type="entry name" value="Fumarylacetoacetase-like_C"/>
</dbReference>
<evidence type="ECO:0000256" key="2">
    <source>
        <dbReference type="ARBA" id="ARBA00022723"/>
    </source>
</evidence>
<dbReference type="EMBL" id="JBHTJO010000001">
    <property type="protein sequence ID" value="MFD0987665.1"/>
    <property type="molecule type" value="Genomic_DNA"/>
</dbReference>
<evidence type="ECO:0000313" key="4">
    <source>
        <dbReference type="EMBL" id="MFD0987665.1"/>
    </source>
</evidence>
<dbReference type="SUPFAM" id="SSF56529">
    <property type="entry name" value="FAH"/>
    <property type="match status" value="1"/>
</dbReference>
<sequence>MKLLRFGEKGSEKPGLLDADGVIRDLSGKVDDISGDVLTSDGLKKLAEIDPASLPKVEGSPRIGAPIGHVQKFLGIGLNYSDHAAETGLPVPEEPIVFVKASSCICGPNDNVLMPDGYERMDWEVELGVVIGDPAKRISESEALNHVAGYTICNDVSERRLQVGGPGEWFKAKSYDTFGPMGPWVVTKDEVGDPQKLKLTLDVNGERMQTGTTSTMIFNVAQLVAYISRFMTLMPGDVISTGTPPGVGMGRKPRIFLKDGDVMHLTVEGLGEQTQKVTRGN</sequence>
<accession>A0ABW3JCU2</accession>
<comment type="similarity">
    <text evidence="1">Belongs to the FAH family.</text>
</comment>
<evidence type="ECO:0000313" key="5">
    <source>
        <dbReference type="Proteomes" id="UP001597102"/>
    </source>
</evidence>
<dbReference type="InterPro" id="IPR036663">
    <property type="entry name" value="Fumarylacetoacetase_C_sf"/>
</dbReference>
<evidence type="ECO:0000259" key="3">
    <source>
        <dbReference type="Pfam" id="PF01557"/>
    </source>
</evidence>
<keyword evidence="2" id="KW-0479">Metal-binding</keyword>
<keyword evidence="4" id="KW-0378">Hydrolase</keyword>
<evidence type="ECO:0000256" key="1">
    <source>
        <dbReference type="ARBA" id="ARBA00010211"/>
    </source>
</evidence>
<feature type="domain" description="Fumarylacetoacetase-like C-terminal" evidence="3">
    <location>
        <begin position="73"/>
        <end position="277"/>
    </location>
</feature>
<dbReference type="Proteomes" id="UP001597102">
    <property type="component" value="Unassembled WGS sequence"/>
</dbReference>
<dbReference type="RefSeq" id="WP_379089869.1">
    <property type="nucleotide sequence ID" value="NZ_JBHTJO010000001.1"/>
</dbReference>
<protein>
    <submittedName>
        <fullName evidence="4">Fumarylacetoacetate hydrolase family protein</fullName>
    </submittedName>
</protein>
<dbReference type="Gene3D" id="3.90.850.10">
    <property type="entry name" value="Fumarylacetoacetase-like, C-terminal domain"/>
    <property type="match status" value="1"/>
</dbReference>
<keyword evidence="5" id="KW-1185">Reference proteome</keyword>
<organism evidence="4 5">
    <name type="scientific">Methyloligella solikamskensis</name>
    <dbReference type="NCBI Taxonomy" id="1177756"/>
    <lineage>
        <taxon>Bacteria</taxon>
        <taxon>Pseudomonadati</taxon>
        <taxon>Pseudomonadota</taxon>
        <taxon>Alphaproteobacteria</taxon>
        <taxon>Hyphomicrobiales</taxon>
        <taxon>Hyphomicrobiaceae</taxon>
        <taxon>Methyloligella</taxon>
    </lineage>
</organism>
<name>A0ABW3JCU2_9HYPH</name>
<gene>
    <name evidence="4" type="ORF">ACFQ2F_11215</name>
</gene>
<reference evidence="5" key="1">
    <citation type="journal article" date="2019" name="Int. J. Syst. Evol. Microbiol.">
        <title>The Global Catalogue of Microorganisms (GCM) 10K type strain sequencing project: providing services to taxonomists for standard genome sequencing and annotation.</title>
        <authorList>
            <consortium name="The Broad Institute Genomics Platform"/>
            <consortium name="The Broad Institute Genome Sequencing Center for Infectious Disease"/>
            <person name="Wu L."/>
            <person name="Ma J."/>
        </authorList>
    </citation>
    <scope>NUCLEOTIDE SEQUENCE [LARGE SCALE GENOMIC DNA]</scope>
    <source>
        <strain evidence="5">CCUG 61697</strain>
    </source>
</reference>
<dbReference type="GO" id="GO:0016787">
    <property type="term" value="F:hydrolase activity"/>
    <property type="evidence" value="ECO:0007669"/>
    <property type="project" value="UniProtKB-KW"/>
</dbReference>
<dbReference type="Pfam" id="PF01557">
    <property type="entry name" value="FAA_hydrolase"/>
    <property type="match status" value="1"/>
</dbReference>
<dbReference type="PANTHER" id="PTHR42796">
    <property type="entry name" value="FUMARYLACETOACETATE HYDROLASE DOMAIN-CONTAINING PROTEIN 2A-RELATED"/>
    <property type="match status" value="1"/>
</dbReference>
<dbReference type="InterPro" id="IPR051121">
    <property type="entry name" value="FAH"/>
</dbReference>
<dbReference type="PANTHER" id="PTHR42796:SF4">
    <property type="entry name" value="FUMARYLACETOACETATE HYDROLASE DOMAIN-CONTAINING PROTEIN 2A"/>
    <property type="match status" value="1"/>
</dbReference>
<comment type="caution">
    <text evidence="4">The sequence shown here is derived from an EMBL/GenBank/DDBJ whole genome shotgun (WGS) entry which is preliminary data.</text>
</comment>
<proteinExistence type="inferred from homology"/>